<feature type="domain" description="PIN" evidence="1">
    <location>
        <begin position="4"/>
        <end position="128"/>
    </location>
</feature>
<evidence type="ECO:0000313" key="3">
    <source>
        <dbReference type="Proteomes" id="UP000177141"/>
    </source>
</evidence>
<sequence>MKRYFIDTNIFLRVLIKEDEKSFQECILLLKTIKENKLKAVTSSVVLAEIVWTLLSFYTFPKNRTAEAVESIINLRGLQVLDNYNHRLAIKTFAQSKIKYIDALISSIKEILEKKWIIISYDRDFDKLNVIRKEPHDVYRNI</sequence>
<dbReference type="InterPro" id="IPR029060">
    <property type="entry name" value="PIN-like_dom_sf"/>
</dbReference>
<evidence type="ECO:0000313" key="2">
    <source>
        <dbReference type="EMBL" id="OGK48596.1"/>
    </source>
</evidence>
<dbReference type="Gene3D" id="3.40.50.1010">
    <property type="entry name" value="5'-nuclease"/>
    <property type="match status" value="1"/>
</dbReference>
<accession>A0A1F7IYZ0</accession>
<protein>
    <recommendedName>
        <fullName evidence="1">PIN domain-containing protein</fullName>
    </recommendedName>
</protein>
<name>A0A1F7IYZ0_9BACT</name>
<dbReference type="EMBL" id="MGAL01000012">
    <property type="protein sequence ID" value="OGK48596.1"/>
    <property type="molecule type" value="Genomic_DNA"/>
</dbReference>
<organism evidence="2 3">
    <name type="scientific">Candidatus Roizmanbacteria bacterium RIFCSPLOWO2_01_FULL_38_12</name>
    <dbReference type="NCBI Taxonomy" id="1802061"/>
    <lineage>
        <taxon>Bacteria</taxon>
        <taxon>Candidatus Roizmaniibacteriota</taxon>
    </lineage>
</organism>
<dbReference type="AlphaFoldDB" id="A0A1F7IYZ0"/>
<dbReference type="SUPFAM" id="SSF88723">
    <property type="entry name" value="PIN domain-like"/>
    <property type="match status" value="1"/>
</dbReference>
<proteinExistence type="predicted"/>
<evidence type="ECO:0000259" key="1">
    <source>
        <dbReference type="Pfam" id="PF01850"/>
    </source>
</evidence>
<dbReference type="PANTHER" id="PTHR38826:SF5">
    <property type="entry name" value="RIBONUCLEASE VAPC13"/>
    <property type="match status" value="1"/>
</dbReference>
<dbReference type="InterPro" id="IPR002716">
    <property type="entry name" value="PIN_dom"/>
</dbReference>
<dbReference type="Pfam" id="PF01850">
    <property type="entry name" value="PIN"/>
    <property type="match status" value="1"/>
</dbReference>
<dbReference type="InterPro" id="IPR052106">
    <property type="entry name" value="PINc/VapC_TA"/>
</dbReference>
<dbReference type="Proteomes" id="UP000177141">
    <property type="component" value="Unassembled WGS sequence"/>
</dbReference>
<comment type="caution">
    <text evidence="2">The sequence shown here is derived from an EMBL/GenBank/DDBJ whole genome shotgun (WGS) entry which is preliminary data.</text>
</comment>
<dbReference type="STRING" id="1802061.A3A93_05215"/>
<dbReference type="PANTHER" id="PTHR38826">
    <property type="entry name" value="RIBONUCLEASE VAPC13"/>
    <property type="match status" value="1"/>
</dbReference>
<gene>
    <name evidence="2" type="ORF">A3A93_05215</name>
</gene>
<reference evidence="2 3" key="1">
    <citation type="journal article" date="2016" name="Nat. Commun.">
        <title>Thousands of microbial genomes shed light on interconnected biogeochemical processes in an aquifer system.</title>
        <authorList>
            <person name="Anantharaman K."/>
            <person name="Brown C.T."/>
            <person name="Hug L.A."/>
            <person name="Sharon I."/>
            <person name="Castelle C.J."/>
            <person name="Probst A.J."/>
            <person name="Thomas B.C."/>
            <person name="Singh A."/>
            <person name="Wilkins M.J."/>
            <person name="Karaoz U."/>
            <person name="Brodie E.L."/>
            <person name="Williams K.H."/>
            <person name="Hubbard S.S."/>
            <person name="Banfield J.F."/>
        </authorList>
    </citation>
    <scope>NUCLEOTIDE SEQUENCE [LARGE SCALE GENOMIC DNA]</scope>
</reference>